<keyword evidence="2" id="KW-1133">Transmembrane helix</keyword>
<name>A0A8J7KJY0_9ACTN</name>
<dbReference type="EMBL" id="JADOUF010000001">
    <property type="protein sequence ID" value="MBG6137389.1"/>
    <property type="molecule type" value="Genomic_DNA"/>
</dbReference>
<dbReference type="Proteomes" id="UP000622552">
    <property type="component" value="Unassembled WGS sequence"/>
</dbReference>
<dbReference type="AlphaFoldDB" id="A0A8J7KJY0"/>
<reference evidence="4" key="1">
    <citation type="submission" date="2020-11" db="EMBL/GenBank/DDBJ databases">
        <title>Sequencing the genomes of 1000 actinobacteria strains.</title>
        <authorList>
            <person name="Klenk H.-P."/>
        </authorList>
    </citation>
    <scope>NUCLEOTIDE SEQUENCE</scope>
    <source>
        <strain evidence="4">DSM 45356</strain>
    </source>
</reference>
<evidence type="ECO:0000256" key="1">
    <source>
        <dbReference type="SAM" id="MobiDB-lite"/>
    </source>
</evidence>
<feature type="compositionally biased region" description="Low complexity" evidence="1">
    <location>
        <begin position="325"/>
        <end position="343"/>
    </location>
</feature>
<feature type="compositionally biased region" description="Polar residues" evidence="1">
    <location>
        <begin position="427"/>
        <end position="447"/>
    </location>
</feature>
<keyword evidence="2" id="KW-0812">Transmembrane</keyword>
<feature type="domain" description="Ig-like" evidence="3">
    <location>
        <begin position="544"/>
        <end position="628"/>
    </location>
</feature>
<dbReference type="PROSITE" id="PS50835">
    <property type="entry name" value="IG_LIKE"/>
    <property type="match status" value="1"/>
</dbReference>
<feature type="region of interest" description="Disordered" evidence="1">
    <location>
        <begin position="412"/>
        <end position="447"/>
    </location>
</feature>
<feature type="compositionally biased region" description="Low complexity" evidence="1">
    <location>
        <begin position="351"/>
        <end position="363"/>
    </location>
</feature>
<evidence type="ECO:0000256" key="2">
    <source>
        <dbReference type="SAM" id="Phobius"/>
    </source>
</evidence>
<evidence type="ECO:0000313" key="5">
    <source>
        <dbReference type="Proteomes" id="UP000622552"/>
    </source>
</evidence>
<feature type="region of interest" description="Disordered" evidence="1">
    <location>
        <begin position="322"/>
        <end position="371"/>
    </location>
</feature>
<organism evidence="4 5">
    <name type="scientific">Longispora fulva</name>
    <dbReference type="NCBI Taxonomy" id="619741"/>
    <lineage>
        <taxon>Bacteria</taxon>
        <taxon>Bacillati</taxon>
        <taxon>Actinomycetota</taxon>
        <taxon>Actinomycetes</taxon>
        <taxon>Micromonosporales</taxon>
        <taxon>Micromonosporaceae</taxon>
        <taxon>Longispora</taxon>
    </lineage>
</organism>
<dbReference type="RefSeq" id="WP_197004266.1">
    <property type="nucleotide sequence ID" value="NZ_BONS01000020.1"/>
</dbReference>
<evidence type="ECO:0000313" key="4">
    <source>
        <dbReference type="EMBL" id="MBG6137389.1"/>
    </source>
</evidence>
<feature type="transmembrane region" description="Helical" evidence="2">
    <location>
        <begin position="502"/>
        <end position="521"/>
    </location>
</feature>
<feature type="region of interest" description="Disordered" evidence="1">
    <location>
        <begin position="477"/>
        <end position="496"/>
    </location>
</feature>
<evidence type="ECO:0000259" key="3">
    <source>
        <dbReference type="PROSITE" id="PS50835"/>
    </source>
</evidence>
<keyword evidence="2" id="KW-0472">Membrane</keyword>
<dbReference type="InterPro" id="IPR007110">
    <property type="entry name" value="Ig-like_dom"/>
</dbReference>
<accession>A0A8J7KJY0</accession>
<proteinExistence type="predicted"/>
<sequence>MTDEPTVVSGLRLAGPSRRSRFGTWWSATTHAGATRGALLLDPALSQGPALDHVVAQVVAVRGLAVPGVLPVVDVLSEYGKVWMVTAEPATPTVAELLASDSAHDGDDAIAVALWTGQTLLSLHSGGLAHGDFGAHSVVLAASGAAALIEVALAPGDPAADVRAWAALLRVLAGRWGDPGLTRAAAVTDASGLAAGLEELARIDPGPALTGPALAEPTVVLRPGTSPAELTVRIAPGATPGEPERTVRLAVGGPGPGPSSGTGPVPAAGQVEQTRQFLPDQTVGLGSTARIVPPPPQPPGGGPTMTLGAAPTVRVEGPQVPPVGVPAGSVPPAGPAAPAGQVPAPGPAVPPVVGSASAPGAAPDPGRRPNAAEAARAIDELTTRTDESTVIRPGPVPVAQPGASLGEVTRPAGDHLGAPTAFPTQPGHATQPGQATQPGTATGFPTQVGTRAAPTVPPTGGGSDVRLRFGGGIPAGVEEAWKTGPPVPPKPGKKPVKRWRRIVGGLVTGAIIGGVVGYFWWYNAHPLKVTAAAVAPASPPGNGCDVTVDVVGTVTTNGRPGTITYQWLRSDGEATQELSQSVSSGTRSVPLHLHWKFSGKGEYQAKATLKVLGPTPTEAAGEFTYSCR</sequence>
<protein>
    <recommendedName>
        <fullName evidence="3">Ig-like domain-containing protein</fullName>
    </recommendedName>
</protein>
<gene>
    <name evidence="4" type="ORF">IW245_003583</name>
</gene>
<comment type="caution">
    <text evidence="4">The sequence shown here is derived from an EMBL/GenBank/DDBJ whole genome shotgun (WGS) entry which is preliminary data.</text>
</comment>
<keyword evidence="5" id="KW-1185">Reference proteome</keyword>